<evidence type="ECO:0000313" key="2">
    <source>
        <dbReference type="Proteomes" id="UP001153620"/>
    </source>
</evidence>
<dbReference type="EMBL" id="OU895877">
    <property type="protein sequence ID" value="CAG9799512.1"/>
    <property type="molecule type" value="Genomic_DNA"/>
</dbReference>
<organism evidence="1 2">
    <name type="scientific">Chironomus riparius</name>
    <dbReference type="NCBI Taxonomy" id="315576"/>
    <lineage>
        <taxon>Eukaryota</taxon>
        <taxon>Metazoa</taxon>
        <taxon>Ecdysozoa</taxon>
        <taxon>Arthropoda</taxon>
        <taxon>Hexapoda</taxon>
        <taxon>Insecta</taxon>
        <taxon>Pterygota</taxon>
        <taxon>Neoptera</taxon>
        <taxon>Endopterygota</taxon>
        <taxon>Diptera</taxon>
        <taxon>Nematocera</taxon>
        <taxon>Chironomoidea</taxon>
        <taxon>Chironomidae</taxon>
        <taxon>Chironominae</taxon>
        <taxon>Chironomus</taxon>
    </lineage>
</organism>
<protein>
    <submittedName>
        <fullName evidence="1">Uncharacterized protein</fullName>
    </submittedName>
</protein>
<dbReference type="AlphaFoldDB" id="A0A9N9WPU7"/>
<keyword evidence="2" id="KW-1185">Reference proteome</keyword>
<reference evidence="1" key="2">
    <citation type="submission" date="2022-10" db="EMBL/GenBank/DDBJ databases">
        <authorList>
            <consortium name="ENA_rothamsted_submissions"/>
            <consortium name="culmorum"/>
            <person name="King R."/>
        </authorList>
    </citation>
    <scope>NUCLEOTIDE SEQUENCE</scope>
</reference>
<evidence type="ECO:0000313" key="1">
    <source>
        <dbReference type="EMBL" id="CAG9799512.1"/>
    </source>
</evidence>
<proteinExistence type="predicted"/>
<gene>
    <name evidence="1" type="ORF">CHIRRI_LOCUS2477</name>
</gene>
<dbReference type="Proteomes" id="UP001153620">
    <property type="component" value="Chromosome 1"/>
</dbReference>
<sequence length="45" mass="5234">MQLILFRPDPIISLIKFTATNGSMLFDLYEIQFVIFHLLCLAAYI</sequence>
<reference evidence="1" key="1">
    <citation type="submission" date="2022-01" db="EMBL/GenBank/DDBJ databases">
        <authorList>
            <person name="King R."/>
        </authorList>
    </citation>
    <scope>NUCLEOTIDE SEQUENCE</scope>
</reference>
<name>A0A9N9WPU7_9DIPT</name>
<accession>A0A9N9WPU7</accession>